<protein>
    <submittedName>
        <fullName evidence="3">26S proteasome regulatory subunit rpn12</fullName>
    </submittedName>
</protein>
<evidence type="ECO:0000256" key="1">
    <source>
        <dbReference type="ARBA" id="ARBA00022942"/>
    </source>
</evidence>
<gene>
    <name evidence="3" type="primary">rpn12</name>
    <name evidence="3" type="ORF">CFIMG_000450RA</name>
</gene>
<dbReference type="PANTHER" id="PTHR12387">
    <property type="entry name" value="26S PROTEASOME NON-ATPASE REGULATORY SUBUNIT 8"/>
    <property type="match status" value="1"/>
</dbReference>
<comment type="caution">
    <text evidence="3">The sequence shown here is derived from an EMBL/GenBank/DDBJ whole genome shotgun (WGS) entry which is preliminary data.</text>
</comment>
<dbReference type="InterPro" id="IPR006746">
    <property type="entry name" value="26S_Psome_Rpn12"/>
</dbReference>
<dbReference type="OrthoDB" id="8775810at2759"/>
<accession>A0A2C5XK31</accession>
<reference evidence="3 4" key="2">
    <citation type="journal article" date="2013" name="IMA Fungus">
        <title>IMA Genome-F 1: Ceratocystis fimbriata: Draft nuclear genome sequence for the plant pathogen, Ceratocystis fimbriata.</title>
        <authorList>
            <person name="Wilken P.M."/>
            <person name="Steenkamp E.T."/>
            <person name="Wingfield M.J."/>
            <person name="de Beer Z.W."/>
            <person name="Wingfield B.D."/>
        </authorList>
    </citation>
    <scope>NUCLEOTIDE SEQUENCE [LARGE SCALE GENOMIC DNA]</scope>
    <source>
        <strain evidence="3 4">CBS 114723</strain>
    </source>
</reference>
<evidence type="ECO:0000259" key="2">
    <source>
        <dbReference type="Pfam" id="PF10075"/>
    </source>
</evidence>
<organism evidence="3 4">
    <name type="scientific">Ceratocystis fimbriata CBS 114723</name>
    <dbReference type="NCBI Taxonomy" id="1035309"/>
    <lineage>
        <taxon>Eukaryota</taxon>
        <taxon>Fungi</taxon>
        <taxon>Dikarya</taxon>
        <taxon>Ascomycota</taxon>
        <taxon>Pezizomycotina</taxon>
        <taxon>Sordariomycetes</taxon>
        <taxon>Hypocreomycetidae</taxon>
        <taxon>Microascales</taxon>
        <taxon>Ceratocystidaceae</taxon>
        <taxon>Ceratocystis</taxon>
    </lineage>
</organism>
<dbReference type="GO" id="GO:0008541">
    <property type="term" value="C:proteasome regulatory particle, lid subcomplex"/>
    <property type="evidence" value="ECO:0007669"/>
    <property type="project" value="TreeGrafter"/>
</dbReference>
<dbReference type="PANTHER" id="PTHR12387:SF0">
    <property type="entry name" value="26S PROTEASOME NON-ATPASE REGULATORY SUBUNIT 8"/>
    <property type="match status" value="1"/>
</dbReference>
<dbReference type="STRING" id="1035309.A0A2C5XK31"/>
<evidence type="ECO:0000313" key="3">
    <source>
        <dbReference type="EMBL" id="PHH56247.1"/>
    </source>
</evidence>
<name>A0A2C5XK31_9PEZI</name>
<dbReference type="Gene3D" id="1.25.40.990">
    <property type="match status" value="1"/>
</dbReference>
<dbReference type="AlphaFoldDB" id="A0A2C5XK31"/>
<dbReference type="InterPro" id="IPR033464">
    <property type="entry name" value="CSN8_PSD8_EIF3K"/>
</dbReference>
<dbReference type="EMBL" id="APWK03000001">
    <property type="protein sequence ID" value="PHH56247.1"/>
    <property type="molecule type" value="Genomic_DNA"/>
</dbReference>
<dbReference type="GO" id="GO:0005634">
    <property type="term" value="C:nucleus"/>
    <property type="evidence" value="ECO:0007669"/>
    <property type="project" value="TreeGrafter"/>
</dbReference>
<keyword evidence="1 3" id="KW-0647">Proteasome</keyword>
<reference evidence="3 4" key="1">
    <citation type="journal article" date="2013" name="Fungal Biol.">
        <title>Analysis of microsatellite markers in the genome of the plant pathogen Ceratocystis fimbriata.</title>
        <authorList>
            <person name="Simpson M.C."/>
            <person name="Wilken P.M."/>
            <person name="Coetzee M.P."/>
            <person name="Wingfield M.J."/>
            <person name="Wingfield B.D."/>
        </authorList>
    </citation>
    <scope>NUCLEOTIDE SEQUENCE [LARGE SCALE GENOMIC DNA]</scope>
    <source>
        <strain evidence="3 4">CBS 114723</strain>
    </source>
</reference>
<dbReference type="GO" id="GO:0005829">
    <property type="term" value="C:cytosol"/>
    <property type="evidence" value="ECO:0007669"/>
    <property type="project" value="TreeGrafter"/>
</dbReference>
<sequence>MPSPQTVNPEILAAIEKIKAASSLPQAKKAVSQAKLALHKHHMLTPPVAILSRNADGTETESADDHAARATATAAIREVYELGALVSIRGKNIREFAIYVSQAKMCYEALPRWILAEESTQQRRIIGLYLLLLLSNSDYATFSCEMEPLLNAPVPKKVVDGREVEAISSAQLAQLLSDDPFLGYPIQLERWLTEGRYDMMWKALQSKHVPGEEYAVFTEILSELIRSEIATSSESAYTSMSILSAKSLLFMESEGAVIQFARRRNWSIRDGLIIFPTPKELAASAAGVDKDDSSSDSESEVVEGVSPHAFVGRELIANVQDYGRGLESIV</sequence>
<dbReference type="Proteomes" id="UP000222788">
    <property type="component" value="Unassembled WGS sequence"/>
</dbReference>
<feature type="domain" description="CSN8/PSMD8/EIF3K" evidence="2">
    <location>
        <begin position="123"/>
        <end position="280"/>
    </location>
</feature>
<proteinExistence type="predicted"/>
<keyword evidence="4" id="KW-1185">Reference proteome</keyword>
<dbReference type="GO" id="GO:0043161">
    <property type="term" value="P:proteasome-mediated ubiquitin-dependent protein catabolic process"/>
    <property type="evidence" value="ECO:0007669"/>
    <property type="project" value="TreeGrafter"/>
</dbReference>
<dbReference type="Pfam" id="PF10075">
    <property type="entry name" value="CSN8_PSD8_EIF3K"/>
    <property type="match status" value="1"/>
</dbReference>
<evidence type="ECO:0000313" key="4">
    <source>
        <dbReference type="Proteomes" id="UP000222788"/>
    </source>
</evidence>